<sequence length="65" mass="7210">MKIDSTTEEPIPAPMTIAELKEIASAKLPPAVRDYYNGGAMDMITYDHDPDPITHHMPQSKGKGW</sequence>
<evidence type="ECO:0000313" key="1">
    <source>
        <dbReference type="EMBL" id="EXJ84044.1"/>
    </source>
</evidence>
<dbReference type="OrthoDB" id="25826at2759"/>
<dbReference type="Proteomes" id="UP000019478">
    <property type="component" value="Unassembled WGS sequence"/>
</dbReference>
<dbReference type="HOGENOM" id="CLU_2849486_0_0_1"/>
<protein>
    <submittedName>
        <fullName evidence="1">Uncharacterized protein</fullName>
    </submittedName>
</protein>
<dbReference type="AlphaFoldDB" id="W9YP52"/>
<dbReference type="RefSeq" id="XP_007733029.1">
    <property type="nucleotide sequence ID" value="XM_007734839.1"/>
</dbReference>
<comment type="caution">
    <text evidence="1">The sequence shown here is derived from an EMBL/GenBank/DDBJ whole genome shotgun (WGS) entry which is preliminary data.</text>
</comment>
<gene>
    <name evidence="1" type="ORF">A1O3_04711</name>
</gene>
<dbReference type="GeneID" id="19168829"/>
<dbReference type="EMBL" id="AMGY01000004">
    <property type="protein sequence ID" value="EXJ84044.1"/>
    <property type="molecule type" value="Genomic_DNA"/>
</dbReference>
<dbReference type="InterPro" id="IPR013785">
    <property type="entry name" value="Aldolase_TIM"/>
</dbReference>
<accession>W9YP52</accession>
<name>W9YP52_9EURO</name>
<evidence type="ECO:0000313" key="2">
    <source>
        <dbReference type="Proteomes" id="UP000019478"/>
    </source>
</evidence>
<organism evidence="1 2">
    <name type="scientific">Capronia epimyces CBS 606.96</name>
    <dbReference type="NCBI Taxonomy" id="1182542"/>
    <lineage>
        <taxon>Eukaryota</taxon>
        <taxon>Fungi</taxon>
        <taxon>Dikarya</taxon>
        <taxon>Ascomycota</taxon>
        <taxon>Pezizomycotina</taxon>
        <taxon>Eurotiomycetes</taxon>
        <taxon>Chaetothyriomycetidae</taxon>
        <taxon>Chaetothyriales</taxon>
        <taxon>Herpotrichiellaceae</taxon>
        <taxon>Capronia</taxon>
    </lineage>
</organism>
<dbReference type="Gene3D" id="3.20.20.70">
    <property type="entry name" value="Aldolase class I"/>
    <property type="match status" value="1"/>
</dbReference>
<reference evidence="1 2" key="1">
    <citation type="submission" date="2013-03" db="EMBL/GenBank/DDBJ databases">
        <title>The Genome Sequence of Capronia epimyces CBS 606.96.</title>
        <authorList>
            <consortium name="The Broad Institute Genomics Platform"/>
            <person name="Cuomo C."/>
            <person name="de Hoog S."/>
            <person name="Gorbushina A."/>
            <person name="Walker B."/>
            <person name="Young S.K."/>
            <person name="Zeng Q."/>
            <person name="Gargeya S."/>
            <person name="Fitzgerald M."/>
            <person name="Haas B."/>
            <person name="Abouelleil A."/>
            <person name="Allen A.W."/>
            <person name="Alvarado L."/>
            <person name="Arachchi H.M."/>
            <person name="Berlin A.M."/>
            <person name="Chapman S.B."/>
            <person name="Gainer-Dewar J."/>
            <person name="Goldberg J."/>
            <person name="Griggs A."/>
            <person name="Gujja S."/>
            <person name="Hansen M."/>
            <person name="Howarth C."/>
            <person name="Imamovic A."/>
            <person name="Ireland A."/>
            <person name="Larimer J."/>
            <person name="McCowan C."/>
            <person name="Murphy C."/>
            <person name="Pearson M."/>
            <person name="Poon T.W."/>
            <person name="Priest M."/>
            <person name="Roberts A."/>
            <person name="Saif S."/>
            <person name="Shea T."/>
            <person name="Sisk P."/>
            <person name="Sykes S."/>
            <person name="Wortman J."/>
            <person name="Nusbaum C."/>
            <person name="Birren B."/>
        </authorList>
    </citation>
    <scope>NUCLEOTIDE SEQUENCE [LARGE SCALE GENOMIC DNA]</scope>
    <source>
        <strain evidence="1 2">CBS 606.96</strain>
    </source>
</reference>
<proteinExistence type="predicted"/>
<keyword evidence="2" id="KW-1185">Reference proteome</keyword>